<evidence type="ECO:0000313" key="3">
    <source>
        <dbReference type="EMBL" id="KAF8753142.1"/>
    </source>
</evidence>
<evidence type="ECO:0000259" key="1">
    <source>
        <dbReference type="Pfam" id="PF12937"/>
    </source>
</evidence>
<dbReference type="InterPro" id="IPR001810">
    <property type="entry name" value="F-box_dom"/>
</dbReference>
<comment type="caution">
    <text evidence="3">The sequence shown here is derived from an EMBL/GenBank/DDBJ whole genome shotgun (WGS) entry which is preliminary data.</text>
</comment>
<evidence type="ECO:0008006" key="5">
    <source>
        <dbReference type="Google" id="ProtNLM"/>
    </source>
</evidence>
<gene>
    <name evidence="3" type="ORF">HU200_011798</name>
</gene>
<dbReference type="InterPro" id="IPR056594">
    <property type="entry name" value="AT5G49610-like_b-prop"/>
</dbReference>
<dbReference type="SUPFAM" id="SSF81383">
    <property type="entry name" value="F-box domain"/>
    <property type="match status" value="1"/>
</dbReference>
<evidence type="ECO:0000259" key="2">
    <source>
        <dbReference type="Pfam" id="PF23635"/>
    </source>
</evidence>
<feature type="domain" description="F-box protein AT5G49610-like beta-propeller" evidence="2">
    <location>
        <begin position="101"/>
        <end position="306"/>
    </location>
</feature>
<reference evidence="3" key="1">
    <citation type="submission" date="2020-07" db="EMBL/GenBank/DDBJ databases">
        <title>Genome sequence and genetic diversity analysis of an under-domesticated orphan crop, white fonio (Digitaria exilis).</title>
        <authorList>
            <person name="Bennetzen J.L."/>
            <person name="Chen S."/>
            <person name="Ma X."/>
            <person name="Wang X."/>
            <person name="Yssel A.E.J."/>
            <person name="Chaluvadi S.R."/>
            <person name="Johnson M."/>
            <person name="Gangashetty P."/>
            <person name="Hamidou F."/>
            <person name="Sanogo M.D."/>
            <person name="Zwaenepoel A."/>
            <person name="Wallace J."/>
            <person name="Van De Peer Y."/>
            <person name="Van Deynze A."/>
        </authorList>
    </citation>
    <scope>NUCLEOTIDE SEQUENCE</scope>
    <source>
        <tissue evidence="3">Leaves</tissue>
    </source>
</reference>
<dbReference type="PANTHER" id="PTHR32133:SF358">
    <property type="entry name" value="F-BOX DOMAIN-CONTAINING PROTEIN"/>
    <property type="match status" value="1"/>
</dbReference>
<sequence>MPPPPRPRAPPALPDELVEAILLRSPPDDPARLVHAALVCRRWCRLVSGRSFRRRFRARRPAPMLGFISNDAVGDGGFSARFVRTAASCPPLAARRGWHALDARAGRVLLHHRAAAAAATQGIRLAVWDPLASVQHQHMVDLPSPVLPRRPRSLNAVLLCDDDDPPAEGAFVFRVVLVGTDAEGAFACVYSSSPPEAAAWSEPSQQQHPGDDHVDVVRGALVGDAVYFVCQRRTRVLRYDLATRAITLLHLPPVSHNQRIALTATDGGGLGFARMERYRLGLWSSMDGGGGTMEWTRDREIDLRTLLPVIDLLGFAHGVVLVGTVDGFFSVDQKSDRITKVGDGPGFYNLVPYATFYTHPGQMILV</sequence>
<organism evidence="3 4">
    <name type="scientific">Digitaria exilis</name>
    <dbReference type="NCBI Taxonomy" id="1010633"/>
    <lineage>
        <taxon>Eukaryota</taxon>
        <taxon>Viridiplantae</taxon>
        <taxon>Streptophyta</taxon>
        <taxon>Embryophyta</taxon>
        <taxon>Tracheophyta</taxon>
        <taxon>Spermatophyta</taxon>
        <taxon>Magnoliopsida</taxon>
        <taxon>Liliopsida</taxon>
        <taxon>Poales</taxon>
        <taxon>Poaceae</taxon>
        <taxon>PACMAD clade</taxon>
        <taxon>Panicoideae</taxon>
        <taxon>Panicodae</taxon>
        <taxon>Paniceae</taxon>
        <taxon>Anthephorinae</taxon>
        <taxon>Digitaria</taxon>
    </lineage>
</organism>
<name>A0A835FHB4_9POAL</name>
<dbReference type="Pfam" id="PF23635">
    <property type="entry name" value="Beta-prop_AT5G49610-like"/>
    <property type="match status" value="1"/>
</dbReference>
<dbReference type="Gene3D" id="1.20.1280.50">
    <property type="match status" value="1"/>
</dbReference>
<dbReference type="EMBL" id="JACEFO010000910">
    <property type="protein sequence ID" value="KAF8753142.1"/>
    <property type="molecule type" value="Genomic_DNA"/>
</dbReference>
<keyword evidence="4" id="KW-1185">Reference proteome</keyword>
<dbReference type="PANTHER" id="PTHR32133">
    <property type="entry name" value="OS07G0120400 PROTEIN"/>
    <property type="match status" value="1"/>
</dbReference>
<dbReference type="Pfam" id="PF12937">
    <property type="entry name" value="F-box-like"/>
    <property type="match status" value="1"/>
</dbReference>
<proteinExistence type="predicted"/>
<dbReference type="OrthoDB" id="652738at2759"/>
<protein>
    <recommendedName>
        <fullName evidence="5">F-box domain-containing protein</fullName>
    </recommendedName>
</protein>
<dbReference type="Proteomes" id="UP000636709">
    <property type="component" value="Unassembled WGS sequence"/>
</dbReference>
<accession>A0A835FHB4</accession>
<feature type="domain" description="F-box" evidence="1">
    <location>
        <begin position="12"/>
        <end position="56"/>
    </location>
</feature>
<dbReference type="AlphaFoldDB" id="A0A835FHB4"/>
<evidence type="ECO:0000313" key="4">
    <source>
        <dbReference type="Proteomes" id="UP000636709"/>
    </source>
</evidence>
<dbReference type="InterPro" id="IPR036047">
    <property type="entry name" value="F-box-like_dom_sf"/>
</dbReference>